<accession>A0A8S5QFS9</accession>
<evidence type="ECO:0000313" key="1">
    <source>
        <dbReference type="EMBL" id="DAE17731.1"/>
    </source>
</evidence>
<dbReference type="EMBL" id="BK015645">
    <property type="protein sequence ID" value="DAE17731.1"/>
    <property type="molecule type" value="Genomic_DNA"/>
</dbReference>
<proteinExistence type="predicted"/>
<organism evidence="1">
    <name type="scientific">Myoviridae sp. ctn8H20</name>
    <dbReference type="NCBI Taxonomy" id="2825169"/>
    <lineage>
        <taxon>Viruses</taxon>
        <taxon>Duplodnaviria</taxon>
        <taxon>Heunggongvirae</taxon>
        <taxon>Uroviricota</taxon>
        <taxon>Caudoviricetes</taxon>
    </lineage>
</organism>
<protein>
    <submittedName>
        <fullName evidence="1">Uncharacterized protein</fullName>
    </submittedName>
</protein>
<sequence>MSKVSSSTPRPIQRKIRKYSFLPYILNFRKSAISYMGFSKID</sequence>
<reference evidence="1" key="1">
    <citation type="journal article" date="2021" name="Proc. Natl. Acad. Sci. U.S.A.">
        <title>A Catalog of Tens of Thousands of Viruses from Human Metagenomes Reveals Hidden Associations with Chronic Diseases.</title>
        <authorList>
            <person name="Tisza M.J."/>
            <person name="Buck C.B."/>
        </authorList>
    </citation>
    <scope>NUCLEOTIDE SEQUENCE</scope>
    <source>
        <strain evidence="1">Ctn8H20</strain>
    </source>
</reference>
<name>A0A8S5QFS9_9CAUD</name>